<name>A0A8X6PZZ9_NEPPI</name>
<gene>
    <name evidence="1" type="primary">AVEN_220689_1</name>
    <name evidence="1" type="ORF">NPIL_9771</name>
</gene>
<dbReference type="Pfam" id="PF05380">
    <property type="entry name" value="Peptidase_A17"/>
    <property type="match status" value="1"/>
</dbReference>
<keyword evidence="2" id="KW-1185">Reference proteome</keyword>
<comment type="caution">
    <text evidence="1">The sequence shown here is derived from an EMBL/GenBank/DDBJ whole genome shotgun (WGS) entry which is preliminary data.</text>
</comment>
<feature type="non-terminal residue" evidence="1">
    <location>
        <position position="1"/>
    </location>
</feature>
<protein>
    <submittedName>
        <fullName evidence="1">Integrase catalytic domain-containing protein</fullName>
    </submittedName>
</protein>
<accession>A0A8X6PZZ9</accession>
<dbReference type="OrthoDB" id="6460813at2759"/>
<dbReference type="PANTHER" id="PTHR47331">
    <property type="entry name" value="PHD-TYPE DOMAIN-CONTAINING PROTEIN"/>
    <property type="match status" value="1"/>
</dbReference>
<dbReference type="EMBL" id="BMAW01120560">
    <property type="protein sequence ID" value="GFT89796.1"/>
    <property type="molecule type" value="Genomic_DNA"/>
</dbReference>
<evidence type="ECO:0000313" key="2">
    <source>
        <dbReference type="Proteomes" id="UP000887013"/>
    </source>
</evidence>
<dbReference type="AlphaFoldDB" id="A0A8X6PZZ9"/>
<sequence length="313" mass="35904">MTEEFADESSFYVPHHTVVQEDKMLSVYGCVIFLQGVTLNNRVIVKFVCSKSRVTPLKSLTLPHSELFGCLLSAGLFRQVSKCLKFEAKCYFWIDSNICEHWIKEKENTADILSRSISALPLANNFLWRHEPPWQSKPSEYWAGKIEIGNHMGDLELRKEYQIIVQNKCVVHVSQFDLYLNMYSDLHKVLKIIASIKRFVNKKLPIEIGSCNATELLKADQDLIKYEQNLVSTSELECIKAQLPKYSVLEYPPFTVTGIDFTGLILRSGKDSQQKSYIDLFTSAITQVLHIELITDTTTKSFFLSIRGFLTIR</sequence>
<organism evidence="1 2">
    <name type="scientific">Nephila pilipes</name>
    <name type="common">Giant wood spider</name>
    <name type="synonym">Nephila maculata</name>
    <dbReference type="NCBI Taxonomy" id="299642"/>
    <lineage>
        <taxon>Eukaryota</taxon>
        <taxon>Metazoa</taxon>
        <taxon>Ecdysozoa</taxon>
        <taxon>Arthropoda</taxon>
        <taxon>Chelicerata</taxon>
        <taxon>Arachnida</taxon>
        <taxon>Araneae</taxon>
        <taxon>Araneomorphae</taxon>
        <taxon>Entelegynae</taxon>
        <taxon>Araneoidea</taxon>
        <taxon>Nephilidae</taxon>
        <taxon>Nephila</taxon>
    </lineage>
</organism>
<reference evidence="1" key="1">
    <citation type="submission" date="2020-08" db="EMBL/GenBank/DDBJ databases">
        <title>Multicomponent nature underlies the extraordinary mechanical properties of spider dragline silk.</title>
        <authorList>
            <person name="Kono N."/>
            <person name="Nakamura H."/>
            <person name="Mori M."/>
            <person name="Yoshida Y."/>
            <person name="Ohtoshi R."/>
            <person name="Malay A.D."/>
            <person name="Moran D.A.P."/>
            <person name="Tomita M."/>
            <person name="Numata K."/>
            <person name="Arakawa K."/>
        </authorList>
    </citation>
    <scope>NUCLEOTIDE SEQUENCE</scope>
</reference>
<dbReference type="Proteomes" id="UP000887013">
    <property type="component" value="Unassembled WGS sequence"/>
</dbReference>
<dbReference type="InterPro" id="IPR008042">
    <property type="entry name" value="Retrotrans_Pao"/>
</dbReference>
<proteinExistence type="predicted"/>
<evidence type="ECO:0000313" key="1">
    <source>
        <dbReference type="EMBL" id="GFT89796.1"/>
    </source>
</evidence>